<feature type="compositionally biased region" description="Pro residues" evidence="1">
    <location>
        <begin position="58"/>
        <end position="75"/>
    </location>
</feature>
<dbReference type="HOGENOM" id="CLU_2514093_0_0_1"/>
<evidence type="ECO:0000256" key="1">
    <source>
        <dbReference type="SAM" id="MobiDB-lite"/>
    </source>
</evidence>
<accession>A0A0C9TF64</accession>
<dbReference type="EMBL" id="KN837320">
    <property type="protein sequence ID" value="KIJ27933.1"/>
    <property type="molecule type" value="Genomic_DNA"/>
</dbReference>
<keyword evidence="3" id="KW-1185">Reference proteome</keyword>
<feature type="region of interest" description="Disordered" evidence="1">
    <location>
        <begin position="48"/>
        <end position="85"/>
    </location>
</feature>
<sequence>MTPTLTPSHHIVAWDGGAKREFKRGSIVWGSAGEGEAVVRNLRSEELAKTQEAIQPNQQPPPPPSTRGTPPPAHPQPTQATLSTR</sequence>
<dbReference type="AlphaFoldDB" id="A0A0C9TF64"/>
<evidence type="ECO:0000313" key="3">
    <source>
        <dbReference type="Proteomes" id="UP000054279"/>
    </source>
</evidence>
<reference evidence="2 3" key="1">
    <citation type="submission" date="2014-06" db="EMBL/GenBank/DDBJ databases">
        <title>Evolutionary Origins and Diversification of the Mycorrhizal Mutualists.</title>
        <authorList>
            <consortium name="DOE Joint Genome Institute"/>
            <consortium name="Mycorrhizal Genomics Consortium"/>
            <person name="Kohler A."/>
            <person name="Kuo A."/>
            <person name="Nagy L.G."/>
            <person name="Floudas D."/>
            <person name="Copeland A."/>
            <person name="Barry K.W."/>
            <person name="Cichocki N."/>
            <person name="Veneault-Fourrey C."/>
            <person name="LaButti K."/>
            <person name="Lindquist E.A."/>
            <person name="Lipzen A."/>
            <person name="Lundell T."/>
            <person name="Morin E."/>
            <person name="Murat C."/>
            <person name="Riley R."/>
            <person name="Ohm R."/>
            <person name="Sun H."/>
            <person name="Tunlid A."/>
            <person name="Henrissat B."/>
            <person name="Grigoriev I.V."/>
            <person name="Hibbett D.S."/>
            <person name="Martin F."/>
        </authorList>
    </citation>
    <scope>NUCLEOTIDE SEQUENCE [LARGE SCALE GENOMIC DNA]</scope>
    <source>
        <strain evidence="2 3">SS14</strain>
    </source>
</reference>
<protein>
    <submittedName>
        <fullName evidence="2">Uncharacterized protein</fullName>
    </submittedName>
</protein>
<gene>
    <name evidence="2" type="ORF">M422DRAFT_270870</name>
</gene>
<organism evidence="2 3">
    <name type="scientific">Sphaerobolus stellatus (strain SS14)</name>
    <dbReference type="NCBI Taxonomy" id="990650"/>
    <lineage>
        <taxon>Eukaryota</taxon>
        <taxon>Fungi</taxon>
        <taxon>Dikarya</taxon>
        <taxon>Basidiomycota</taxon>
        <taxon>Agaricomycotina</taxon>
        <taxon>Agaricomycetes</taxon>
        <taxon>Phallomycetidae</taxon>
        <taxon>Geastrales</taxon>
        <taxon>Sphaerobolaceae</taxon>
        <taxon>Sphaerobolus</taxon>
    </lineage>
</organism>
<feature type="compositionally biased region" description="Low complexity" evidence="1">
    <location>
        <begin position="76"/>
        <end position="85"/>
    </location>
</feature>
<dbReference type="Proteomes" id="UP000054279">
    <property type="component" value="Unassembled WGS sequence"/>
</dbReference>
<proteinExistence type="predicted"/>
<evidence type="ECO:0000313" key="2">
    <source>
        <dbReference type="EMBL" id="KIJ27933.1"/>
    </source>
</evidence>
<name>A0A0C9TF64_SPHS4</name>